<proteinExistence type="predicted"/>
<dbReference type="InterPro" id="IPR047951">
    <property type="entry name" value="Transpos_ISL3"/>
</dbReference>
<dbReference type="Pfam" id="PF01610">
    <property type="entry name" value="DDE_Tnp_ISL3"/>
    <property type="match status" value="1"/>
</dbReference>
<gene>
    <name evidence="2" type="ORF">ALFOR1_20340</name>
    <name evidence="3" type="ORF">ALFOR1_31034</name>
</gene>
<dbReference type="RefSeq" id="WP_179982516.1">
    <property type="nucleotide sequence ID" value="NZ_LR812090.1"/>
</dbReference>
<feature type="domain" description="Transposase IS204/IS1001/IS1096/IS1165 DDE" evidence="1">
    <location>
        <begin position="151"/>
        <end position="383"/>
    </location>
</feature>
<dbReference type="InterPro" id="IPR002560">
    <property type="entry name" value="Transposase_DDE"/>
</dbReference>
<dbReference type="EMBL" id="LR812090">
    <property type="protein sequence ID" value="CAB9494090.1"/>
    <property type="molecule type" value="Genomic_DNA"/>
</dbReference>
<dbReference type="EMBL" id="LR812090">
    <property type="protein sequence ID" value="CAB9492884.1"/>
    <property type="molecule type" value="Genomic_DNA"/>
</dbReference>
<dbReference type="Proteomes" id="UP000509458">
    <property type="component" value="Chromosome"/>
</dbReference>
<accession>A0A6T9XZE0</accession>
<sequence>MSHAGTILGISELEIERVHRHDFIEVWAKPTKKPLCKHCESRHLRIKATHKRTVKHTRQGNQVLTLHLKVPKYHCRCCGRYFRHPFVGIRPRYRASECFRLEVFEAHHGGVTQRGISRTHRISPTTVERWYQSHISQKYKEIISRPCPEMLGIDEHFFTRKKGYATTFVDLRHRSVFDVKLGRSELSLRSYLRHLPNKENVKLIAMDLSETYRGIAKRYFPNATIVADRFHVVRLINHHFLKAWQQHHPEGRKNRGLLSLMRRHQWHLSEENNSNLQRYLVDYPVLKTLYEVKQKLIRYMLLKTMNEKRMEKTLPRFLDLLEQLHHSPLRALAKTLTSWLQPIIAMWRFTRNNGITEGFHNKMEMISRRAYGFRNFENYRIRVMTHCAMPVTGWDGVINRVR</sequence>
<evidence type="ECO:0000259" key="1">
    <source>
        <dbReference type="Pfam" id="PF01610"/>
    </source>
</evidence>
<dbReference type="AlphaFoldDB" id="A0A6T9XZE0"/>
<reference evidence="3 4" key="1">
    <citation type="submission" date="2020-06" db="EMBL/GenBank/DDBJ databases">
        <authorList>
            <person name="Duchaud E."/>
        </authorList>
    </citation>
    <scope>NUCLEOTIDE SEQUENCE [LARGE SCALE GENOMIC DNA]</scope>
    <source>
        <strain evidence="3">Alteromonas fortis</strain>
    </source>
</reference>
<dbReference type="PANTHER" id="PTHR33498">
    <property type="entry name" value="TRANSPOSASE FOR INSERTION SEQUENCE ELEMENT IS1557"/>
    <property type="match status" value="1"/>
</dbReference>
<organism evidence="3 4">
    <name type="scientific">Alteromonas macleodii</name>
    <name type="common">Pseudoalteromonas macleodii</name>
    <dbReference type="NCBI Taxonomy" id="28108"/>
    <lineage>
        <taxon>Bacteria</taxon>
        <taxon>Pseudomonadati</taxon>
        <taxon>Pseudomonadota</taxon>
        <taxon>Gammaproteobacteria</taxon>
        <taxon>Alteromonadales</taxon>
        <taxon>Alteromonadaceae</taxon>
        <taxon>Alteromonas/Salinimonas group</taxon>
        <taxon>Alteromonas</taxon>
    </lineage>
</organism>
<name>A0A6T9XZE0_ALTMA</name>
<evidence type="ECO:0000313" key="4">
    <source>
        <dbReference type="Proteomes" id="UP000509458"/>
    </source>
</evidence>
<dbReference type="PANTHER" id="PTHR33498:SF1">
    <property type="entry name" value="TRANSPOSASE FOR INSERTION SEQUENCE ELEMENT IS1557"/>
    <property type="match status" value="1"/>
</dbReference>
<evidence type="ECO:0000313" key="2">
    <source>
        <dbReference type="EMBL" id="CAB9492884.1"/>
    </source>
</evidence>
<evidence type="ECO:0000313" key="3">
    <source>
        <dbReference type="EMBL" id="CAB9494090.1"/>
    </source>
</evidence>
<dbReference type="NCBIfam" id="NF033550">
    <property type="entry name" value="transpos_ISL3"/>
    <property type="match status" value="1"/>
</dbReference>
<protein>
    <submittedName>
        <fullName evidence="3">Transposase</fullName>
    </submittedName>
</protein>